<gene>
    <name evidence="1" type="ORF">E0H85_07475</name>
</gene>
<dbReference type="RefSeq" id="WP_086193944.1">
    <property type="nucleotide sequence ID" value="NZ_NEGF01000007.1"/>
</dbReference>
<evidence type="ECO:0008006" key="3">
    <source>
        <dbReference type="Google" id="ProtNLM"/>
    </source>
</evidence>
<accession>A0A4R0EMW6</accession>
<organism evidence="1 2">
    <name type="scientific">Acinetobacter terrae</name>
    <dbReference type="NCBI Taxonomy" id="2731247"/>
    <lineage>
        <taxon>Bacteria</taxon>
        <taxon>Pseudomonadati</taxon>
        <taxon>Pseudomonadota</taxon>
        <taxon>Gammaproteobacteria</taxon>
        <taxon>Moraxellales</taxon>
        <taxon>Moraxellaceae</taxon>
        <taxon>Acinetobacter</taxon>
        <taxon>Acinetobacter Taxon 24</taxon>
    </lineage>
</organism>
<evidence type="ECO:0000313" key="1">
    <source>
        <dbReference type="EMBL" id="TCB59654.1"/>
    </source>
</evidence>
<reference evidence="1 2" key="1">
    <citation type="submission" date="2019-02" db="EMBL/GenBank/DDBJ databases">
        <title>High diversity of culturable Acinetobacter species in natural soil and water ecosystems.</title>
        <authorList>
            <person name="Radolfova-Krizova L."/>
            <person name="Nemec A."/>
        </authorList>
    </citation>
    <scope>NUCLEOTIDE SEQUENCE [LARGE SCALE GENOMIC DNA]</scope>
    <source>
        <strain evidence="1 2">ANC 4281</strain>
    </source>
</reference>
<protein>
    <recommendedName>
        <fullName evidence="3">DUF4238 domain-containing protein</fullName>
    </recommendedName>
</protein>
<dbReference type="EMBL" id="SJOA01000007">
    <property type="protein sequence ID" value="TCB59654.1"/>
    <property type="molecule type" value="Genomic_DNA"/>
</dbReference>
<proteinExistence type="predicted"/>
<sequence length="220" mass="25909">MLEVDDDNKSILTIYVLLSDNKSLNRKTLNSLSLLDEFNIIIKWIKALDELKLIDPAKSTQFSMFMNSGDHIARSFLETFFKKPLSFLLAYQAEYSYLFSDRGKVFYRKNIDITPETDEVNALMLYPHNSRHIIFPTNFIDSVIKKNDHIMRNFYWILAQTLIENNLLIVTLKSCITLEYFDVKSLQNEEQIFQFCDPVVSEIFDKNKLLLNQNFSNLYE</sequence>
<dbReference type="Proteomes" id="UP000291380">
    <property type="component" value="Unassembled WGS sequence"/>
</dbReference>
<dbReference type="AlphaFoldDB" id="A0A4R0EMW6"/>
<comment type="caution">
    <text evidence="1">The sequence shown here is derived from an EMBL/GenBank/DDBJ whole genome shotgun (WGS) entry which is preliminary data.</text>
</comment>
<evidence type="ECO:0000313" key="2">
    <source>
        <dbReference type="Proteomes" id="UP000291380"/>
    </source>
</evidence>
<name>A0A4R0EMW6_9GAMM</name>